<feature type="transmembrane region" description="Helical" evidence="1">
    <location>
        <begin position="86"/>
        <end position="110"/>
    </location>
</feature>
<feature type="transmembrane region" description="Helical" evidence="1">
    <location>
        <begin position="171"/>
        <end position="188"/>
    </location>
</feature>
<dbReference type="Proteomes" id="UP000512167">
    <property type="component" value="Chromosome"/>
</dbReference>
<proteinExistence type="predicted"/>
<accession>A0A7L6N669</accession>
<evidence type="ECO:0000313" key="2">
    <source>
        <dbReference type="EMBL" id="QLY39984.1"/>
    </source>
</evidence>
<feature type="transmembrane region" description="Helical" evidence="1">
    <location>
        <begin position="243"/>
        <end position="260"/>
    </location>
</feature>
<feature type="transmembrane region" description="Helical" evidence="1">
    <location>
        <begin position="216"/>
        <end position="237"/>
    </location>
</feature>
<protein>
    <submittedName>
        <fullName evidence="2">Uncharacterized protein</fullName>
    </submittedName>
</protein>
<gene>
    <name evidence="2" type="ORF">HF295_03560</name>
</gene>
<dbReference type="EMBL" id="CP051151">
    <property type="protein sequence ID" value="QLY39984.1"/>
    <property type="molecule type" value="Genomic_DNA"/>
</dbReference>
<dbReference type="AlphaFoldDB" id="A0A7L6N669"/>
<keyword evidence="1" id="KW-0472">Membrane</keyword>
<sequence length="280" mass="32833">MALKRVYIQNIFFYLLILVLSSWLINDENNLSVLAFWFLPLLYYIYLTTQLNHTRNDSLFNKIIHHLLFLLKFVLIYLTAGLMQSFSFQITLVIFGSIILSISIIEYFLLRGKTQVIRYKDLFLNSKYQVMTDIDKAREKVKYSNETGLSIFTLAFLLGSIHYLEIPKIEFYDILINGLVAILAIYLYRRLQIAYKKTYDRIQEHKLMDSIKLKRLFILGQILLHSSFILTIGIKVIEGPNSITILMILPILMNYPLLYLNRVLAKGLLTDNEKEILNID</sequence>
<keyword evidence="1" id="KW-1133">Transmembrane helix</keyword>
<dbReference type="KEGG" id="tbk:HF295_03560"/>
<keyword evidence="1" id="KW-0812">Transmembrane</keyword>
<reference evidence="2 3" key="1">
    <citation type="submission" date="2020-04" db="EMBL/GenBank/DDBJ databases">
        <authorList>
            <person name="Zheng R.K."/>
            <person name="Sun C.M."/>
        </authorList>
    </citation>
    <scope>NUCLEOTIDE SEQUENCE [LARGE SCALE GENOMIC DNA]</scope>
    <source>
        <strain evidence="3">zrk29</strain>
    </source>
</reference>
<feature type="transmembrane region" description="Helical" evidence="1">
    <location>
        <begin position="7"/>
        <end position="25"/>
    </location>
</feature>
<dbReference type="RefSeq" id="WP_312032477.1">
    <property type="nucleotide sequence ID" value="NZ_CP051151.1"/>
</dbReference>
<feature type="transmembrane region" description="Helical" evidence="1">
    <location>
        <begin position="147"/>
        <end position="165"/>
    </location>
</feature>
<organism evidence="2 3">
    <name type="scientific">Hujiaoplasma nucleasis</name>
    <dbReference type="NCBI Taxonomy" id="2725268"/>
    <lineage>
        <taxon>Bacteria</taxon>
        <taxon>Bacillati</taxon>
        <taxon>Mycoplasmatota</taxon>
        <taxon>Mollicutes</taxon>
        <taxon>Candidatus Izemoplasmatales</taxon>
        <taxon>Hujiaoplasmataceae</taxon>
        <taxon>Hujiaoplasma</taxon>
    </lineage>
</organism>
<evidence type="ECO:0000313" key="3">
    <source>
        <dbReference type="Proteomes" id="UP000512167"/>
    </source>
</evidence>
<keyword evidence="3" id="KW-1185">Reference proteome</keyword>
<feature type="transmembrane region" description="Helical" evidence="1">
    <location>
        <begin position="31"/>
        <end position="47"/>
    </location>
</feature>
<feature type="transmembrane region" description="Helical" evidence="1">
    <location>
        <begin position="59"/>
        <end position="80"/>
    </location>
</feature>
<evidence type="ECO:0000256" key="1">
    <source>
        <dbReference type="SAM" id="Phobius"/>
    </source>
</evidence>
<name>A0A7L6N669_9MOLU</name>